<dbReference type="GO" id="GO:0005506">
    <property type="term" value="F:iron ion binding"/>
    <property type="evidence" value="ECO:0007669"/>
    <property type="project" value="InterPro"/>
</dbReference>
<dbReference type="GO" id="GO:0004497">
    <property type="term" value="F:monooxygenase activity"/>
    <property type="evidence" value="ECO:0007669"/>
    <property type="project" value="InterPro"/>
</dbReference>
<dbReference type="InterPro" id="IPR036396">
    <property type="entry name" value="Cyt_P450_sf"/>
</dbReference>
<dbReference type="SUPFAM" id="SSF48264">
    <property type="entry name" value="Cytochrome P450"/>
    <property type="match status" value="1"/>
</dbReference>
<dbReference type="GO" id="GO:0020037">
    <property type="term" value="F:heme binding"/>
    <property type="evidence" value="ECO:0007669"/>
    <property type="project" value="InterPro"/>
</dbReference>
<protein>
    <submittedName>
        <fullName evidence="1">Unplaced genomic scaffold scaffold_77, whole genome shotgun sequence</fullName>
    </submittedName>
</protein>
<dbReference type="Pfam" id="PF00067">
    <property type="entry name" value="p450"/>
    <property type="match status" value="1"/>
</dbReference>
<evidence type="ECO:0000313" key="1">
    <source>
        <dbReference type="EMBL" id="KIK20661.1"/>
    </source>
</evidence>
<dbReference type="STRING" id="765257.A0A0C9YV63"/>
<reference evidence="2" key="2">
    <citation type="submission" date="2015-01" db="EMBL/GenBank/DDBJ databases">
        <title>Evolutionary Origins and Diversification of the Mycorrhizal Mutualists.</title>
        <authorList>
            <consortium name="DOE Joint Genome Institute"/>
            <consortium name="Mycorrhizal Genomics Consortium"/>
            <person name="Kohler A."/>
            <person name="Kuo A."/>
            <person name="Nagy L.G."/>
            <person name="Floudas D."/>
            <person name="Copeland A."/>
            <person name="Barry K.W."/>
            <person name="Cichocki N."/>
            <person name="Veneault-Fourrey C."/>
            <person name="LaButti K."/>
            <person name="Lindquist E.A."/>
            <person name="Lipzen A."/>
            <person name="Lundell T."/>
            <person name="Morin E."/>
            <person name="Murat C."/>
            <person name="Riley R."/>
            <person name="Ohm R."/>
            <person name="Sun H."/>
            <person name="Tunlid A."/>
            <person name="Henrissat B."/>
            <person name="Grigoriev I.V."/>
            <person name="Hibbett D.S."/>
            <person name="Martin F."/>
        </authorList>
    </citation>
    <scope>NUCLEOTIDE SEQUENCE [LARGE SCALE GENOMIC DNA]</scope>
    <source>
        <strain evidence="2">441</strain>
    </source>
</reference>
<dbReference type="EMBL" id="KN833761">
    <property type="protein sequence ID" value="KIK20661.1"/>
    <property type="molecule type" value="Genomic_DNA"/>
</dbReference>
<dbReference type="OrthoDB" id="1470350at2759"/>
<accession>A0A0C9YV63</accession>
<feature type="non-terminal residue" evidence="1">
    <location>
        <position position="67"/>
    </location>
</feature>
<dbReference type="GO" id="GO:0016705">
    <property type="term" value="F:oxidoreductase activity, acting on paired donors, with incorporation or reduction of molecular oxygen"/>
    <property type="evidence" value="ECO:0007669"/>
    <property type="project" value="InterPro"/>
</dbReference>
<evidence type="ECO:0000313" key="2">
    <source>
        <dbReference type="Proteomes" id="UP000054018"/>
    </source>
</evidence>
<dbReference type="Gene3D" id="1.10.630.10">
    <property type="entry name" value="Cytochrome P450"/>
    <property type="match status" value="1"/>
</dbReference>
<dbReference type="AlphaFoldDB" id="A0A0C9YV63"/>
<gene>
    <name evidence="1" type="ORF">PISMIDRAFT_656369</name>
</gene>
<name>A0A0C9YV63_9AGAM</name>
<dbReference type="InterPro" id="IPR001128">
    <property type="entry name" value="Cyt_P450"/>
</dbReference>
<sequence length="67" mass="7567">MDAKVFKPERWLEPNGITKKAQEVKGYHHLLTFGDGPRSRIRKTFALAEIKVCVHYLAVVQCSPSGI</sequence>
<proteinExistence type="predicted"/>
<keyword evidence="2" id="KW-1185">Reference proteome</keyword>
<dbReference type="Proteomes" id="UP000054018">
    <property type="component" value="Unassembled WGS sequence"/>
</dbReference>
<dbReference type="HOGENOM" id="CLU_2819605_0_0_1"/>
<organism evidence="1 2">
    <name type="scientific">Pisolithus microcarpus 441</name>
    <dbReference type="NCBI Taxonomy" id="765257"/>
    <lineage>
        <taxon>Eukaryota</taxon>
        <taxon>Fungi</taxon>
        <taxon>Dikarya</taxon>
        <taxon>Basidiomycota</taxon>
        <taxon>Agaricomycotina</taxon>
        <taxon>Agaricomycetes</taxon>
        <taxon>Agaricomycetidae</taxon>
        <taxon>Boletales</taxon>
        <taxon>Sclerodermatineae</taxon>
        <taxon>Pisolithaceae</taxon>
        <taxon>Pisolithus</taxon>
    </lineage>
</organism>
<reference evidence="1 2" key="1">
    <citation type="submission" date="2014-04" db="EMBL/GenBank/DDBJ databases">
        <authorList>
            <consortium name="DOE Joint Genome Institute"/>
            <person name="Kuo A."/>
            <person name="Kohler A."/>
            <person name="Costa M.D."/>
            <person name="Nagy L.G."/>
            <person name="Floudas D."/>
            <person name="Copeland A."/>
            <person name="Barry K.W."/>
            <person name="Cichocki N."/>
            <person name="Veneault-Fourrey C."/>
            <person name="LaButti K."/>
            <person name="Lindquist E.A."/>
            <person name="Lipzen A."/>
            <person name="Lundell T."/>
            <person name="Morin E."/>
            <person name="Murat C."/>
            <person name="Sun H."/>
            <person name="Tunlid A."/>
            <person name="Henrissat B."/>
            <person name="Grigoriev I.V."/>
            <person name="Hibbett D.S."/>
            <person name="Martin F."/>
            <person name="Nordberg H.P."/>
            <person name="Cantor M.N."/>
            <person name="Hua S.X."/>
        </authorList>
    </citation>
    <scope>NUCLEOTIDE SEQUENCE [LARGE SCALE GENOMIC DNA]</scope>
    <source>
        <strain evidence="1 2">441</strain>
    </source>
</reference>